<protein>
    <submittedName>
        <fullName evidence="1">Uncharacterized protein</fullName>
    </submittedName>
</protein>
<reference evidence="1" key="2">
    <citation type="submission" date="2025-03" db="EMBL/GenBank/DDBJ databases">
        <authorList>
            <consortium name="ELIXIR-Norway"/>
            <consortium name="Elixir Norway"/>
        </authorList>
    </citation>
    <scope>NUCLEOTIDE SEQUENCE</scope>
</reference>
<organism evidence="1 2">
    <name type="scientific">Rangifer tarandus platyrhynchus</name>
    <name type="common">Svalbard reindeer</name>
    <dbReference type="NCBI Taxonomy" id="3082113"/>
    <lineage>
        <taxon>Eukaryota</taxon>
        <taxon>Metazoa</taxon>
        <taxon>Chordata</taxon>
        <taxon>Craniata</taxon>
        <taxon>Vertebrata</taxon>
        <taxon>Euteleostomi</taxon>
        <taxon>Mammalia</taxon>
        <taxon>Eutheria</taxon>
        <taxon>Laurasiatheria</taxon>
        <taxon>Artiodactyla</taxon>
        <taxon>Ruminantia</taxon>
        <taxon>Pecora</taxon>
        <taxon>Cervidae</taxon>
        <taxon>Odocoileinae</taxon>
        <taxon>Rangifer</taxon>
    </lineage>
</organism>
<dbReference type="EMBL" id="OX596085">
    <property type="protein sequence ID" value="CAM9303361.1"/>
    <property type="molecule type" value="Genomic_DNA"/>
</dbReference>
<dbReference type="Proteomes" id="UP001162501">
    <property type="component" value="Chromosome 1"/>
</dbReference>
<evidence type="ECO:0000313" key="2">
    <source>
        <dbReference type="Proteomes" id="UP001162501"/>
    </source>
</evidence>
<evidence type="ECO:0000313" key="1">
    <source>
        <dbReference type="EMBL" id="CAM9303361.1"/>
    </source>
</evidence>
<accession>A0AC59Y1T9</accession>
<proteinExistence type="predicted"/>
<name>A0AC59Y1T9_RANTA</name>
<reference evidence="1" key="1">
    <citation type="submission" date="2023-05" db="EMBL/GenBank/DDBJ databases">
        <authorList>
            <consortium name="ELIXIR-Norway"/>
        </authorList>
    </citation>
    <scope>NUCLEOTIDE SEQUENCE</scope>
</reference>
<gene>
    <name evidence="1" type="ORF">MRATA1EN22A_LOCUS681</name>
</gene>
<sequence>MGTIAISSSHLPFWFRELRRLFLWQPSSCQEPKFPRHPPPPCLFPPTGTGMLMAPPWWAQMSLGDMMQECQPGAPCALGGLGGLPHTPPGSLASVGLTQD</sequence>